<name>A0A0F9QDW9_9ZZZZ</name>
<dbReference type="EMBL" id="LAZR01004140">
    <property type="protein sequence ID" value="KKN11406.1"/>
    <property type="molecule type" value="Genomic_DNA"/>
</dbReference>
<proteinExistence type="predicted"/>
<protein>
    <submittedName>
        <fullName evidence="1">Uncharacterized protein</fullName>
    </submittedName>
</protein>
<evidence type="ECO:0000313" key="1">
    <source>
        <dbReference type="EMBL" id="KKN11406.1"/>
    </source>
</evidence>
<gene>
    <name evidence="1" type="ORF">LCGC14_1026880</name>
</gene>
<reference evidence="1" key="1">
    <citation type="journal article" date="2015" name="Nature">
        <title>Complex archaea that bridge the gap between prokaryotes and eukaryotes.</title>
        <authorList>
            <person name="Spang A."/>
            <person name="Saw J.H."/>
            <person name="Jorgensen S.L."/>
            <person name="Zaremba-Niedzwiedzka K."/>
            <person name="Martijn J."/>
            <person name="Lind A.E."/>
            <person name="van Eijk R."/>
            <person name="Schleper C."/>
            <person name="Guy L."/>
            <person name="Ettema T.J."/>
        </authorList>
    </citation>
    <scope>NUCLEOTIDE SEQUENCE</scope>
</reference>
<comment type="caution">
    <text evidence="1">The sequence shown here is derived from an EMBL/GenBank/DDBJ whole genome shotgun (WGS) entry which is preliminary data.</text>
</comment>
<dbReference type="AlphaFoldDB" id="A0A0F9QDW9"/>
<accession>A0A0F9QDW9</accession>
<organism evidence="1">
    <name type="scientific">marine sediment metagenome</name>
    <dbReference type="NCBI Taxonomy" id="412755"/>
    <lineage>
        <taxon>unclassified sequences</taxon>
        <taxon>metagenomes</taxon>
        <taxon>ecological metagenomes</taxon>
    </lineage>
</organism>
<sequence length="180" mass="21062">MNELEAQKTFKKLLLAQFEIYHQKVNILVGNEFRNIEKGKHALKPDLVIFHNIKFKNPTTKKPFLISPIGIEYKHSDHLDTITTGVVEQLQNRYTDKTYLNKETKETFTLNSLAFANTNSVKDGIIYKRNYPEASNFFIERFCWKGDVAVILKSPKNGLVFSHKNYLYYLNGNYFRDGSW</sequence>